<dbReference type="PANTHER" id="PTHR43404:SF1">
    <property type="entry name" value="MNN4P"/>
    <property type="match status" value="1"/>
</dbReference>
<keyword evidence="3" id="KW-1185">Reference proteome</keyword>
<feature type="domain" description="LicD/FKTN/FKRP nucleotidyltransferase" evidence="1">
    <location>
        <begin position="61"/>
        <end position="99"/>
    </location>
</feature>
<evidence type="ECO:0000259" key="1">
    <source>
        <dbReference type="Pfam" id="PF04991"/>
    </source>
</evidence>
<comment type="caution">
    <text evidence="2">The sequence shown here is derived from an EMBL/GenBank/DDBJ whole genome shotgun (WGS) entry which is preliminary data.</text>
</comment>
<evidence type="ECO:0000313" key="2">
    <source>
        <dbReference type="EMBL" id="MBI6548030.1"/>
    </source>
</evidence>
<accession>A0ABS0U2C1</accession>
<protein>
    <submittedName>
        <fullName evidence="2">LicD family protein</fullName>
    </submittedName>
</protein>
<dbReference type="Pfam" id="PF04991">
    <property type="entry name" value="LicD"/>
    <property type="match status" value="1"/>
</dbReference>
<dbReference type="PANTHER" id="PTHR43404">
    <property type="entry name" value="LIPOPOLYSACCHARIDE CHOLINEPHOSPHOTRANSFERASE LICD"/>
    <property type="match status" value="1"/>
</dbReference>
<dbReference type="EMBL" id="JACOII010000022">
    <property type="protein sequence ID" value="MBI6548030.1"/>
    <property type="molecule type" value="Genomic_DNA"/>
</dbReference>
<organism evidence="2 3">
    <name type="scientific">Xenorhabdus lircayensis</name>
    <dbReference type="NCBI Taxonomy" id="2763499"/>
    <lineage>
        <taxon>Bacteria</taxon>
        <taxon>Pseudomonadati</taxon>
        <taxon>Pseudomonadota</taxon>
        <taxon>Gammaproteobacteria</taxon>
        <taxon>Enterobacterales</taxon>
        <taxon>Morganellaceae</taxon>
        <taxon>Xenorhabdus</taxon>
    </lineage>
</organism>
<sequence length="235" mass="27921">MTIKKIKELLNKNAYIRYIKFILLPAILSNKKKIKRNKRYHKYNLAALYSFQEAMNDINKKFWLDWGTLLGAVREKGFIEHDNDLDFGMYLSDFSDEIEKSLIKKGFEKLKKFEKNGDKKALEFTYSFKGVQVDIFFYQKEGNHMVCHHFGKFDEPTINSNIKEGTCITFENYCPLFELTDLKFQGRQFSIPKNIVEYLTNYYGTDFMKPVIETEYIPDKYSYTKPIGVGKYYLY</sequence>
<dbReference type="RefSeq" id="WP_198688827.1">
    <property type="nucleotide sequence ID" value="NZ_CAWPUD010000019.1"/>
</dbReference>
<name>A0ABS0U2C1_9GAMM</name>
<dbReference type="InterPro" id="IPR052942">
    <property type="entry name" value="LPS_cholinephosphotransferase"/>
</dbReference>
<dbReference type="InterPro" id="IPR007074">
    <property type="entry name" value="LicD/FKTN/FKRP_NTP_transf"/>
</dbReference>
<dbReference type="Proteomes" id="UP000696184">
    <property type="component" value="Unassembled WGS sequence"/>
</dbReference>
<reference evidence="2 3" key="1">
    <citation type="submission" date="2020-08" db="EMBL/GenBank/DDBJ databases">
        <title>Description of Xenorhabdus lircayensis sp. nov., the symbiotic bacterium associated with the entomopathogenic nematode Steirnernema unicornum.</title>
        <authorList>
            <person name="Castaneda-Alvarez C."/>
            <person name="Prodan S."/>
            <person name="Zamorano A."/>
            <person name="San-Blas E."/>
            <person name="Aballay E."/>
        </authorList>
    </citation>
    <scope>NUCLEOTIDE SEQUENCE [LARGE SCALE GENOMIC DNA]</scope>
    <source>
        <strain evidence="2 3">VLS</strain>
    </source>
</reference>
<gene>
    <name evidence="2" type="ORF">H8A87_04640</name>
</gene>
<proteinExistence type="predicted"/>
<evidence type="ECO:0000313" key="3">
    <source>
        <dbReference type="Proteomes" id="UP000696184"/>
    </source>
</evidence>